<proteinExistence type="inferred from homology"/>
<dbReference type="AlphaFoldDB" id="A0A554X4G3"/>
<dbReference type="EMBL" id="VJOM01000020">
    <property type="protein sequence ID" value="TSE30693.1"/>
    <property type="molecule type" value="Genomic_DNA"/>
</dbReference>
<dbReference type="GO" id="GO:0071949">
    <property type="term" value="F:FAD binding"/>
    <property type="evidence" value="ECO:0007669"/>
    <property type="project" value="TreeGrafter"/>
</dbReference>
<gene>
    <name evidence="10" type="primary">cry1</name>
    <name evidence="10" type="ORF">Ttaiw_01788</name>
</gene>
<dbReference type="InterPro" id="IPR014133">
    <property type="entry name" value="Cry_DASH"/>
</dbReference>
<dbReference type="PROSITE" id="PS51645">
    <property type="entry name" value="PHR_CRY_ALPHA_BETA"/>
    <property type="match status" value="1"/>
</dbReference>
<evidence type="ECO:0000256" key="6">
    <source>
        <dbReference type="PIRSR" id="PIRSR602081-1"/>
    </source>
</evidence>
<dbReference type="Pfam" id="PF00875">
    <property type="entry name" value="DNA_photolyase"/>
    <property type="match status" value="1"/>
</dbReference>
<sequence>MSRSLPLGAPVVHLFIADLRLHDHAALHAGLAQALAEGRPWLALWLPPPAQPTPWGWPRTGARRLAWWHSAAHGLAQGLARHGHPLWCLPDGTTATLQAWISACSPAAVHVLEVPAPEERAVLQTLVAWGIPVHRHGIGTLHEAADLPFTPEAVPTVFTAFRQAVERAHTPVPGPLPVPTRWPAAWQPAENIADRLGWRCLDPQAPDDTALLAGDARHALPWPPADEAPWGGEAAALRHLQRYLDGGHARRYKATRNHLADPWGSSHWSLWLATGALSPRQALAALRAHEAAHGATDGTYWLWFELLWRDHFRWLHRRFGAALYRARGLAPHAPPRPLDPQRLARWMQGETGCDIVDAGMRELAASGYLSNRMRQIVASYWLHELQGDWRVGAAWFEAQLLDHDPCSNTGNWLYIAGLGTDPRGGRRFDPRKQAAQHDPDGAYRRRWLAPDTRP</sequence>
<comment type="cofactor">
    <cofactor evidence="6 7">
        <name>FAD</name>
        <dbReference type="ChEBI" id="CHEBI:57692"/>
    </cofactor>
    <text evidence="6 7">Binds 1 FAD per subunit.</text>
</comment>
<keyword evidence="5 7" id="KW-0157">Chromophore</keyword>
<accession>A0A554X4G3</accession>
<dbReference type="Gene3D" id="1.25.40.80">
    <property type="match status" value="1"/>
</dbReference>
<dbReference type="OrthoDB" id="9772484at2"/>
<protein>
    <recommendedName>
        <fullName evidence="2 7">Cryptochrome DASH</fullName>
    </recommendedName>
</protein>
<dbReference type="InterPro" id="IPR036134">
    <property type="entry name" value="Crypto/Photolyase_FAD-like_sf"/>
</dbReference>
<feature type="binding site" evidence="6">
    <location>
        <begin position="265"/>
        <end position="269"/>
    </location>
    <ligand>
        <name>FAD</name>
        <dbReference type="ChEBI" id="CHEBI:57692"/>
    </ligand>
</feature>
<dbReference type="STRING" id="307486.GCA_000807215_00756"/>
<dbReference type="NCBIfam" id="TIGR02765">
    <property type="entry name" value="crypto_DASH"/>
    <property type="match status" value="1"/>
</dbReference>
<dbReference type="Pfam" id="PF03441">
    <property type="entry name" value="FAD_binding_7"/>
    <property type="match status" value="1"/>
</dbReference>
<dbReference type="InterPro" id="IPR006050">
    <property type="entry name" value="DNA_photolyase_N"/>
</dbReference>
<dbReference type="InterPro" id="IPR014729">
    <property type="entry name" value="Rossmann-like_a/b/a_fold"/>
</dbReference>
<evidence type="ECO:0000259" key="9">
    <source>
        <dbReference type="PROSITE" id="PS51645"/>
    </source>
</evidence>
<dbReference type="PANTHER" id="PTHR11455">
    <property type="entry name" value="CRYPTOCHROME"/>
    <property type="match status" value="1"/>
</dbReference>
<evidence type="ECO:0000313" key="11">
    <source>
        <dbReference type="Proteomes" id="UP000317763"/>
    </source>
</evidence>
<comment type="cofactor">
    <cofactor evidence="7">
        <name>(6R)-5,10-methylene-5,6,7,8-tetrahydrofolate</name>
        <dbReference type="ChEBI" id="CHEBI:15636"/>
    </cofactor>
    <text evidence="7">Binds 1 5,10-methenyltetrahydrofolate (MTHF) per subunit.</text>
</comment>
<dbReference type="GO" id="GO:0003677">
    <property type="term" value="F:DNA binding"/>
    <property type="evidence" value="ECO:0007669"/>
    <property type="project" value="TreeGrafter"/>
</dbReference>
<feature type="binding site" evidence="6">
    <location>
        <begin position="305"/>
        <end position="312"/>
    </location>
    <ligand>
        <name>FAD</name>
        <dbReference type="ChEBI" id="CHEBI:57692"/>
    </ligand>
</feature>
<comment type="similarity">
    <text evidence="1 7">Belongs to the DNA photolyase class-1 family.</text>
</comment>
<dbReference type="GO" id="GO:0000719">
    <property type="term" value="P:photoreactive repair"/>
    <property type="evidence" value="ECO:0007669"/>
    <property type="project" value="TreeGrafter"/>
</dbReference>
<feature type="binding site" evidence="6">
    <location>
        <position position="252"/>
    </location>
    <ligand>
        <name>FAD</name>
        <dbReference type="ChEBI" id="CHEBI:57692"/>
    </ligand>
</feature>
<feature type="region of interest" description="Disordered" evidence="8">
    <location>
        <begin position="424"/>
        <end position="454"/>
    </location>
</feature>
<evidence type="ECO:0000256" key="1">
    <source>
        <dbReference type="ARBA" id="ARBA00005862"/>
    </source>
</evidence>
<evidence type="ECO:0000256" key="2">
    <source>
        <dbReference type="ARBA" id="ARBA00017881"/>
    </source>
</evidence>
<dbReference type="PANTHER" id="PTHR11455:SF22">
    <property type="entry name" value="CRYPTOCHROME DASH"/>
    <property type="match status" value="1"/>
</dbReference>
<dbReference type="PRINTS" id="PR00147">
    <property type="entry name" value="DNAPHOTLYASE"/>
</dbReference>
<evidence type="ECO:0000256" key="5">
    <source>
        <dbReference type="ARBA" id="ARBA00022991"/>
    </source>
</evidence>
<evidence type="ECO:0000256" key="7">
    <source>
        <dbReference type="RuleBase" id="RU367151"/>
    </source>
</evidence>
<name>A0A554X4G3_9BURK</name>
<feature type="domain" description="Photolyase/cryptochrome alpha/beta" evidence="9">
    <location>
        <begin position="9"/>
        <end position="141"/>
    </location>
</feature>
<keyword evidence="11" id="KW-1185">Reference proteome</keyword>
<dbReference type="Proteomes" id="UP000317763">
    <property type="component" value="Unassembled WGS sequence"/>
</dbReference>
<dbReference type="Gene3D" id="1.10.579.10">
    <property type="entry name" value="DNA Cyclobutane Dipyrimidine Photolyase, subunit A, domain 3"/>
    <property type="match status" value="1"/>
</dbReference>
<evidence type="ECO:0000256" key="8">
    <source>
        <dbReference type="SAM" id="MobiDB-lite"/>
    </source>
</evidence>
<comment type="caution">
    <text evidence="10">The sequence shown here is derived from an EMBL/GenBank/DDBJ whole genome shotgun (WGS) entry which is preliminary data.</text>
</comment>
<dbReference type="InterPro" id="IPR036155">
    <property type="entry name" value="Crypto/Photolyase_N_sf"/>
</dbReference>
<feature type="binding site" evidence="6">
    <location>
        <begin position="402"/>
        <end position="404"/>
    </location>
    <ligand>
        <name>FAD</name>
        <dbReference type="ChEBI" id="CHEBI:57692"/>
    </ligand>
</feature>
<dbReference type="GO" id="GO:0003913">
    <property type="term" value="F:DNA photolyase activity"/>
    <property type="evidence" value="ECO:0007669"/>
    <property type="project" value="InterPro"/>
</dbReference>
<reference evidence="10 11" key="1">
    <citation type="submission" date="2019-07" db="EMBL/GenBank/DDBJ databases">
        <title>Tepidimonas taiwanensis I1-1 draft genome.</title>
        <authorList>
            <person name="Da Costa M.S."/>
            <person name="Froufe H.J.C."/>
            <person name="Egas C."/>
            <person name="Albuquerque L."/>
        </authorList>
    </citation>
    <scope>NUCLEOTIDE SEQUENCE [LARGE SCALE GENOMIC DNA]</scope>
    <source>
        <strain evidence="10 11">I1-1</strain>
    </source>
</reference>
<keyword evidence="3 6" id="KW-0285">Flavoprotein</keyword>
<evidence type="ECO:0000313" key="10">
    <source>
        <dbReference type="EMBL" id="TSE30693.1"/>
    </source>
</evidence>
<evidence type="ECO:0000256" key="4">
    <source>
        <dbReference type="ARBA" id="ARBA00022827"/>
    </source>
</evidence>
<dbReference type="SUPFAM" id="SSF52425">
    <property type="entry name" value="Cryptochrome/photolyase, N-terminal domain"/>
    <property type="match status" value="1"/>
</dbReference>
<dbReference type="InterPro" id="IPR005101">
    <property type="entry name" value="Cryptochr/Photolyase_FAD-bd"/>
</dbReference>
<organism evidence="10 11">
    <name type="scientific">Tepidimonas taiwanensis</name>
    <dbReference type="NCBI Taxonomy" id="307486"/>
    <lineage>
        <taxon>Bacteria</taxon>
        <taxon>Pseudomonadati</taxon>
        <taxon>Pseudomonadota</taxon>
        <taxon>Betaproteobacteria</taxon>
        <taxon>Burkholderiales</taxon>
        <taxon>Tepidimonas</taxon>
    </lineage>
</organism>
<dbReference type="SUPFAM" id="SSF48173">
    <property type="entry name" value="Cryptochrome/photolyase FAD-binding domain"/>
    <property type="match status" value="1"/>
</dbReference>
<comment type="function">
    <text evidence="7">May have a photoreceptor function.</text>
</comment>
<evidence type="ECO:0000256" key="3">
    <source>
        <dbReference type="ARBA" id="ARBA00022630"/>
    </source>
</evidence>
<feature type="compositionally biased region" description="Basic and acidic residues" evidence="8">
    <location>
        <begin position="424"/>
        <end position="443"/>
    </location>
</feature>
<dbReference type="InterPro" id="IPR002081">
    <property type="entry name" value="Cryptochrome/DNA_photolyase_1"/>
</dbReference>
<dbReference type="Gene3D" id="3.40.50.620">
    <property type="entry name" value="HUPs"/>
    <property type="match status" value="1"/>
</dbReference>
<dbReference type="RefSeq" id="WP_043702988.1">
    <property type="nucleotide sequence ID" value="NZ_CP083911.1"/>
</dbReference>
<keyword evidence="4 6" id="KW-0274">FAD</keyword>